<keyword evidence="1" id="KW-0812">Transmembrane</keyword>
<keyword evidence="4" id="KW-1185">Reference proteome</keyword>
<accession>A0A1I3XVW1</accession>
<dbReference type="STRING" id="1123062.SAMN02745775_101703"/>
<evidence type="ECO:0000256" key="1">
    <source>
        <dbReference type="SAM" id="Phobius"/>
    </source>
</evidence>
<protein>
    <submittedName>
        <fullName evidence="3">Tripartite tricarboxylate transporter TctB family protein</fullName>
    </submittedName>
</protein>
<dbReference type="RefSeq" id="WP_175533702.1">
    <property type="nucleotide sequence ID" value="NZ_FOSQ01000001.1"/>
</dbReference>
<dbReference type="AlphaFoldDB" id="A0A1I3XVW1"/>
<reference evidence="3 4" key="1">
    <citation type="submission" date="2016-10" db="EMBL/GenBank/DDBJ databases">
        <authorList>
            <person name="de Groot N.N."/>
        </authorList>
    </citation>
    <scope>NUCLEOTIDE SEQUENCE [LARGE SCALE GENOMIC DNA]</scope>
    <source>
        <strain evidence="3 4">DSM 19981</strain>
    </source>
</reference>
<gene>
    <name evidence="3" type="ORF">SAMN02745775_101703</name>
</gene>
<evidence type="ECO:0000313" key="4">
    <source>
        <dbReference type="Proteomes" id="UP000199473"/>
    </source>
</evidence>
<feature type="transmembrane region" description="Helical" evidence="1">
    <location>
        <begin position="41"/>
        <end position="62"/>
    </location>
</feature>
<feature type="transmembrane region" description="Helical" evidence="1">
    <location>
        <begin position="82"/>
        <end position="97"/>
    </location>
</feature>
<keyword evidence="1" id="KW-1133">Transmembrane helix</keyword>
<dbReference type="InterPro" id="IPR009936">
    <property type="entry name" value="DUF1468"/>
</dbReference>
<organism evidence="3 4">
    <name type="scientific">Falsiroseomonas stagni DSM 19981</name>
    <dbReference type="NCBI Taxonomy" id="1123062"/>
    <lineage>
        <taxon>Bacteria</taxon>
        <taxon>Pseudomonadati</taxon>
        <taxon>Pseudomonadota</taxon>
        <taxon>Alphaproteobacteria</taxon>
        <taxon>Acetobacterales</taxon>
        <taxon>Roseomonadaceae</taxon>
        <taxon>Falsiroseomonas</taxon>
    </lineage>
</organism>
<feature type="transmembrane region" description="Helical" evidence="1">
    <location>
        <begin position="132"/>
        <end position="151"/>
    </location>
</feature>
<proteinExistence type="predicted"/>
<dbReference type="Proteomes" id="UP000199473">
    <property type="component" value="Unassembled WGS sequence"/>
</dbReference>
<dbReference type="Pfam" id="PF07331">
    <property type="entry name" value="TctB"/>
    <property type="match status" value="1"/>
</dbReference>
<dbReference type="EMBL" id="FOSQ01000001">
    <property type="protein sequence ID" value="SFK23670.1"/>
    <property type="molecule type" value="Genomic_DNA"/>
</dbReference>
<feature type="domain" description="DUF1468" evidence="2">
    <location>
        <begin position="10"/>
        <end position="160"/>
    </location>
</feature>
<feature type="transmembrane region" description="Helical" evidence="1">
    <location>
        <begin position="103"/>
        <end position="120"/>
    </location>
</feature>
<evidence type="ECO:0000259" key="2">
    <source>
        <dbReference type="Pfam" id="PF07331"/>
    </source>
</evidence>
<sequence length="160" mass="17037">MTAARVDRRFGILWTAIGLAIVVESWRMDRLEQQHINPWTAPGLVPGLLGLVIAVLGLVLLLRRPVAADAQPADAQAEPWRVGLALLLTTGFGVGVLGTGVPFWLAAGGFVFLAILLFEWPERRAAGTLARGAVQAAIIAIAAAAAITLVFQEIFLVRLP</sequence>
<keyword evidence="1" id="KW-0472">Membrane</keyword>
<evidence type="ECO:0000313" key="3">
    <source>
        <dbReference type="EMBL" id="SFK23670.1"/>
    </source>
</evidence>
<name>A0A1I3XVW1_9PROT</name>